<comment type="similarity">
    <text evidence="2 13">Belongs to the GHMP kinase family. Homoserine kinase subfamily.</text>
</comment>
<keyword evidence="10 13" id="KW-0067">ATP-binding</keyword>
<dbReference type="PROSITE" id="PS00627">
    <property type="entry name" value="GHMP_KINASES_ATP"/>
    <property type="match status" value="1"/>
</dbReference>
<evidence type="ECO:0000256" key="6">
    <source>
        <dbReference type="ARBA" id="ARBA00022679"/>
    </source>
</evidence>
<gene>
    <name evidence="13" type="primary">thrB</name>
    <name evidence="16" type="ORF">SAMN02745784_01800</name>
</gene>
<dbReference type="Gene3D" id="3.30.230.10">
    <property type="match status" value="1"/>
</dbReference>
<feature type="domain" description="GHMP kinase N-terminal" evidence="14">
    <location>
        <begin position="53"/>
        <end position="135"/>
    </location>
</feature>
<dbReference type="GO" id="GO:0005524">
    <property type="term" value="F:ATP binding"/>
    <property type="evidence" value="ECO:0007669"/>
    <property type="project" value="UniProtKB-UniRule"/>
</dbReference>
<dbReference type="NCBIfam" id="TIGR00191">
    <property type="entry name" value="thrB"/>
    <property type="match status" value="1"/>
</dbReference>
<dbReference type="InterPro" id="IPR014721">
    <property type="entry name" value="Ribsml_uS5_D2-typ_fold_subgr"/>
</dbReference>
<evidence type="ECO:0000256" key="10">
    <source>
        <dbReference type="ARBA" id="ARBA00022840"/>
    </source>
</evidence>
<dbReference type="InterPro" id="IPR000870">
    <property type="entry name" value="Homoserine_kinase"/>
</dbReference>
<comment type="catalytic activity">
    <reaction evidence="11 13">
        <text>L-homoserine + ATP = O-phospho-L-homoserine + ADP + H(+)</text>
        <dbReference type="Rhea" id="RHEA:13985"/>
        <dbReference type="ChEBI" id="CHEBI:15378"/>
        <dbReference type="ChEBI" id="CHEBI:30616"/>
        <dbReference type="ChEBI" id="CHEBI:57476"/>
        <dbReference type="ChEBI" id="CHEBI:57590"/>
        <dbReference type="ChEBI" id="CHEBI:456216"/>
        <dbReference type="EC" id="2.7.1.39"/>
    </reaction>
</comment>
<reference evidence="17" key="1">
    <citation type="submission" date="2016-11" db="EMBL/GenBank/DDBJ databases">
        <authorList>
            <person name="Varghese N."/>
            <person name="Submissions S."/>
        </authorList>
    </citation>
    <scope>NUCLEOTIDE SEQUENCE [LARGE SCALE GENOMIC DNA]</scope>
    <source>
        <strain evidence="17">DSM 18095</strain>
    </source>
</reference>
<dbReference type="HAMAP" id="MF_00384">
    <property type="entry name" value="Homoser_kinase"/>
    <property type="match status" value="1"/>
</dbReference>
<comment type="subcellular location">
    <subcellularLocation>
        <location evidence="13">Cytoplasm</location>
    </subcellularLocation>
</comment>
<evidence type="ECO:0000256" key="7">
    <source>
        <dbReference type="ARBA" id="ARBA00022697"/>
    </source>
</evidence>
<proteinExistence type="inferred from homology"/>
<accession>A0A1M4W9P7</accession>
<dbReference type="STRING" id="1123404.SAMN02745784_01800"/>
<keyword evidence="5 13" id="KW-0028">Amino-acid biosynthesis</keyword>
<dbReference type="InterPro" id="IPR013750">
    <property type="entry name" value="GHMP_kinase_C_dom"/>
</dbReference>
<protein>
    <recommendedName>
        <fullName evidence="4 13">Homoserine kinase</fullName>
        <shortName evidence="13">HK</shortName>
        <shortName evidence="13">HSK</shortName>
        <ecNumber evidence="3 13">2.7.1.39</ecNumber>
    </recommendedName>
</protein>
<evidence type="ECO:0000256" key="9">
    <source>
        <dbReference type="ARBA" id="ARBA00022777"/>
    </source>
</evidence>
<dbReference type="SUPFAM" id="SSF55060">
    <property type="entry name" value="GHMP Kinase, C-terminal domain"/>
    <property type="match status" value="1"/>
</dbReference>
<dbReference type="UniPathway" id="UPA00050">
    <property type="reaction ID" value="UER00064"/>
</dbReference>
<keyword evidence="9 13" id="KW-0418">Kinase</keyword>
<comment type="pathway">
    <text evidence="1 13">Amino-acid biosynthesis; L-threonine biosynthesis; L-threonine from L-aspartate: step 4/5.</text>
</comment>
<evidence type="ECO:0000313" key="16">
    <source>
        <dbReference type="EMBL" id="SHE77682.1"/>
    </source>
</evidence>
<dbReference type="InterPro" id="IPR020568">
    <property type="entry name" value="Ribosomal_Su5_D2-typ_SF"/>
</dbReference>
<keyword evidence="17" id="KW-1185">Reference proteome</keyword>
<comment type="function">
    <text evidence="12 13">Catalyzes the ATP-dependent phosphorylation of L-homoserine to L-homoserine phosphate.</text>
</comment>
<dbReference type="GeneID" id="90994231"/>
<evidence type="ECO:0000256" key="8">
    <source>
        <dbReference type="ARBA" id="ARBA00022741"/>
    </source>
</evidence>
<dbReference type="Proteomes" id="UP000184114">
    <property type="component" value="Unassembled WGS sequence"/>
</dbReference>
<dbReference type="EC" id="2.7.1.39" evidence="3 13"/>
<dbReference type="AlphaFoldDB" id="A0A1M4W9P7"/>
<dbReference type="PANTHER" id="PTHR20861">
    <property type="entry name" value="HOMOSERINE/4-DIPHOSPHOCYTIDYL-2-C-METHYL-D-ERYTHRITOL KINASE"/>
    <property type="match status" value="1"/>
</dbReference>
<evidence type="ECO:0000259" key="14">
    <source>
        <dbReference type="Pfam" id="PF00288"/>
    </source>
</evidence>
<evidence type="ECO:0000256" key="3">
    <source>
        <dbReference type="ARBA" id="ARBA00012078"/>
    </source>
</evidence>
<sequence length="296" mass="32553">MIRISVPGTSANIGPGFDTLGLALNIYNYFRFEEISHGIEITGCNKEFSNENNLVYKSMLKVFDKIGYLPKGIKIDIDANIPVSRGLGSSAACILGGVMGANCLAGAPLSKEEILEIATEIEGHPDNIAPALFGGLVISIMEDSKVIYNKFDVYTGIKFVALIPDYTLSTKDSRAVLPATISHKDAIYNISRVSLLLSSLSNGRFDLLKYAVKDSLHQPYRGRLISGFYDIINKCEEIGCLGLYLSGAGPTIMAIVDEKDNDFILKIKKYLKSINYTWEVKELRLDSYGTIIEEIN</sequence>
<evidence type="ECO:0000256" key="5">
    <source>
        <dbReference type="ARBA" id="ARBA00022605"/>
    </source>
</evidence>
<evidence type="ECO:0000256" key="12">
    <source>
        <dbReference type="ARBA" id="ARBA00049954"/>
    </source>
</evidence>
<dbReference type="InterPro" id="IPR006204">
    <property type="entry name" value="GHMP_kinase_N_dom"/>
</dbReference>
<dbReference type="EMBL" id="FQTY01000006">
    <property type="protein sequence ID" value="SHE77682.1"/>
    <property type="molecule type" value="Genomic_DNA"/>
</dbReference>
<dbReference type="PRINTS" id="PR00958">
    <property type="entry name" value="HOMSERKINASE"/>
</dbReference>
<evidence type="ECO:0000256" key="11">
    <source>
        <dbReference type="ARBA" id="ARBA00049375"/>
    </source>
</evidence>
<keyword evidence="8 13" id="KW-0547">Nucleotide-binding</keyword>
<dbReference type="GO" id="GO:0005737">
    <property type="term" value="C:cytoplasm"/>
    <property type="evidence" value="ECO:0007669"/>
    <property type="project" value="UniProtKB-SubCell"/>
</dbReference>
<feature type="domain" description="GHMP kinase C-terminal" evidence="15">
    <location>
        <begin position="198"/>
        <end position="263"/>
    </location>
</feature>
<dbReference type="GO" id="GO:0004413">
    <property type="term" value="F:homoserine kinase activity"/>
    <property type="evidence" value="ECO:0007669"/>
    <property type="project" value="UniProtKB-UniRule"/>
</dbReference>
<keyword evidence="13" id="KW-0963">Cytoplasm</keyword>
<dbReference type="SUPFAM" id="SSF54211">
    <property type="entry name" value="Ribosomal protein S5 domain 2-like"/>
    <property type="match status" value="1"/>
</dbReference>
<evidence type="ECO:0000313" key="17">
    <source>
        <dbReference type="Proteomes" id="UP000184114"/>
    </source>
</evidence>
<keyword evidence="6 13" id="KW-0808">Transferase</keyword>
<dbReference type="Pfam" id="PF00288">
    <property type="entry name" value="GHMP_kinases_N"/>
    <property type="match status" value="1"/>
</dbReference>
<dbReference type="InterPro" id="IPR036554">
    <property type="entry name" value="GHMP_kinase_C_sf"/>
</dbReference>
<dbReference type="RefSeq" id="WP_072975582.1">
    <property type="nucleotide sequence ID" value="NZ_FQTY01000006.1"/>
</dbReference>
<evidence type="ECO:0000256" key="13">
    <source>
        <dbReference type="HAMAP-Rule" id="MF_00384"/>
    </source>
</evidence>
<evidence type="ECO:0000256" key="2">
    <source>
        <dbReference type="ARBA" id="ARBA00007370"/>
    </source>
</evidence>
<evidence type="ECO:0000256" key="4">
    <source>
        <dbReference type="ARBA" id="ARBA00017858"/>
    </source>
</evidence>
<dbReference type="PANTHER" id="PTHR20861:SF1">
    <property type="entry name" value="HOMOSERINE KINASE"/>
    <property type="match status" value="1"/>
</dbReference>
<dbReference type="Pfam" id="PF08544">
    <property type="entry name" value="GHMP_kinases_C"/>
    <property type="match status" value="1"/>
</dbReference>
<dbReference type="GO" id="GO:0009088">
    <property type="term" value="P:threonine biosynthetic process"/>
    <property type="evidence" value="ECO:0007669"/>
    <property type="project" value="UniProtKB-UniRule"/>
</dbReference>
<dbReference type="InterPro" id="IPR006203">
    <property type="entry name" value="GHMP_knse_ATP-bd_CS"/>
</dbReference>
<keyword evidence="7 13" id="KW-0791">Threonine biosynthesis</keyword>
<name>A0A1M4W9P7_9FIRM</name>
<organism evidence="16 17">
    <name type="scientific">Tissierella praeacuta DSM 18095</name>
    <dbReference type="NCBI Taxonomy" id="1123404"/>
    <lineage>
        <taxon>Bacteria</taxon>
        <taxon>Bacillati</taxon>
        <taxon>Bacillota</taxon>
        <taxon>Tissierellia</taxon>
        <taxon>Tissierellales</taxon>
        <taxon>Tissierellaceae</taxon>
        <taxon>Tissierella</taxon>
    </lineage>
</organism>
<evidence type="ECO:0000259" key="15">
    <source>
        <dbReference type="Pfam" id="PF08544"/>
    </source>
</evidence>
<feature type="binding site" evidence="13">
    <location>
        <begin position="82"/>
        <end position="92"/>
    </location>
    <ligand>
        <name>ATP</name>
        <dbReference type="ChEBI" id="CHEBI:30616"/>
    </ligand>
</feature>
<dbReference type="Gene3D" id="3.30.70.890">
    <property type="entry name" value="GHMP kinase, C-terminal domain"/>
    <property type="match status" value="1"/>
</dbReference>
<dbReference type="PIRSF" id="PIRSF000676">
    <property type="entry name" value="Homoser_kin"/>
    <property type="match status" value="1"/>
</dbReference>
<evidence type="ECO:0000256" key="1">
    <source>
        <dbReference type="ARBA" id="ARBA00005015"/>
    </source>
</evidence>